<dbReference type="PRINTS" id="PR00862">
    <property type="entry name" value="PROLIGOPTASE"/>
</dbReference>
<name>A0A6J4M1B9_9ACTN</name>
<evidence type="ECO:0000259" key="2">
    <source>
        <dbReference type="Pfam" id="PF00326"/>
    </source>
</evidence>
<dbReference type="InterPro" id="IPR002470">
    <property type="entry name" value="Peptidase_S9A"/>
</dbReference>
<dbReference type="SUPFAM" id="SSF82171">
    <property type="entry name" value="DPP6 N-terminal domain-like"/>
    <property type="match status" value="1"/>
</dbReference>
<dbReference type="EMBL" id="CADCUD010000146">
    <property type="protein sequence ID" value="CAA9343593.1"/>
    <property type="molecule type" value="Genomic_DNA"/>
</dbReference>
<dbReference type="Gene3D" id="3.40.50.1820">
    <property type="entry name" value="alpha/beta hydrolase"/>
    <property type="match status" value="1"/>
</dbReference>
<protein>
    <submittedName>
        <fullName evidence="3">Acylamino-acid-releasing enzyme</fullName>
    </submittedName>
</protein>
<dbReference type="PANTHER" id="PTHR42776:SF27">
    <property type="entry name" value="DIPEPTIDYL PEPTIDASE FAMILY MEMBER 6"/>
    <property type="match status" value="1"/>
</dbReference>
<proteinExistence type="predicted"/>
<dbReference type="Gene3D" id="2.120.10.30">
    <property type="entry name" value="TolB, C-terminal domain"/>
    <property type="match status" value="1"/>
</dbReference>
<dbReference type="Pfam" id="PF00326">
    <property type="entry name" value="Peptidase_S9"/>
    <property type="match status" value="1"/>
</dbReference>
<organism evidence="3">
    <name type="scientific">uncultured Nocardioidaceae bacterium</name>
    <dbReference type="NCBI Taxonomy" id="253824"/>
    <lineage>
        <taxon>Bacteria</taxon>
        <taxon>Bacillati</taxon>
        <taxon>Actinomycetota</taxon>
        <taxon>Actinomycetes</taxon>
        <taxon>Propionibacteriales</taxon>
        <taxon>Nocardioidaceae</taxon>
        <taxon>environmental samples</taxon>
    </lineage>
</organism>
<gene>
    <name evidence="3" type="ORF">AVDCRST_MAG46-2142</name>
</gene>
<evidence type="ECO:0000256" key="1">
    <source>
        <dbReference type="ARBA" id="ARBA00022801"/>
    </source>
</evidence>
<dbReference type="GO" id="GO:0004252">
    <property type="term" value="F:serine-type endopeptidase activity"/>
    <property type="evidence" value="ECO:0007669"/>
    <property type="project" value="InterPro"/>
</dbReference>
<dbReference type="InterPro" id="IPR011042">
    <property type="entry name" value="6-blade_b-propeller_TolB-like"/>
</dbReference>
<dbReference type="PANTHER" id="PTHR42776">
    <property type="entry name" value="SERINE PEPTIDASE S9 FAMILY MEMBER"/>
    <property type="match status" value="1"/>
</dbReference>
<dbReference type="InterPro" id="IPR001375">
    <property type="entry name" value="Peptidase_S9_cat"/>
</dbReference>
<feature type="domain" description="Peptidase S9 prolyl oligopeptidase catalytic" evidence="2">
    <location>
        <begin position="392"/>
        <end position="596"/>
    </location>
</feature>
<sequence length="597" mass="63876">MTVRIDVRRLLSLHTWTVFDVDPDGRVLAGWDGPGSVQLVEIAPDGHHTVLTDLPGACSGRYVVGERAVVVEHDADGNERAQLSLLPLEPLPSQPASLADLEPLVRDPEAIHSLVDVLPGHLVYSTNRRNRVDFDVVVHAMASGAERTVYDGGGYVAEATARADLCAVTLVSQQPCSTQVLLSDQDGTRALTPADEHALHERVHLLDDGGLVLGTNSGREMTAVVRLAVDGTRTTLVESDERDLHPIVAPDGRTMLVVAGVDGGHEIALHDIDGGHRRPVALATHGVCTAVWSAESRWLAIGLVSPTRPGDVLLLDAASAELRSLVDSTEQLAPDVAGALVEPTSHRIPARDGESIPCFVYAPSAPDASLAGSVVVNVHGGPEAQARRVFNPVVQALVAAGHIVLVPNVRGSTGYGKRWYSLDDVRLRLESVADLADLRAWVPSVGGDPDRVALYGGSYGGYMVLAGLSMQPELWAAGVDVVGMSSLVTFLENTSAYRRASREREYGRLDDDRDFLETASPLTHLDAMVAPLFVIHGANDPRVPLTESEQIKAALDAKGVACTLLVYADEGHGLAKRKNRLDAYPQVLQFLQERLGR</sequence>
<accession>A0A6J4M1B9</accession>
<evidence type="ECO:0000313" key="3">
    <source>
        <dbReference type="EMBL" id="CAA9343593.1"/>
    </source>
</evidence>
<dbReference type="AlphaFoldDB" id="A0A6J4M1B9"/>
<dbReference type="GO" id="GO:0006508">
    <property type="term" value="P:proteolysis"/>
    <property type="evidence" value="ECO:0007669"/>
    <property type="project" value="InterPro"/>
</dbReference>
<dbReference type="InterPro" id="IPR029058">
    <property type="entry name" value="AB_hydrolase_fold"/>
</dbReference>
<dbReference type="SUPFAM" id="SSF53474">
    <property type="entry name" value="alpha/beta-Hydrolases"/>
    <property type="match status" value="1"/>
</dbReference>
<reference evidence="3" key="1">
    <citation type="submission" date="2020-02" db="EMBL/GenBank/DDBJ databases">
        <authorList>
            <person name="Meier V. D."/>
        </authorList>
    </citation>
    <scope>NUCLEOTIDE SEQUENCE</scope>
    <source>
        <strain evidence="3">AVDCRST_MAG46</strain>
    </source>
</reference>
<keyword evidence="1" id="KW-0378">Hydrolase</keyword>